<name>A0A2U2ANN9_9GAMM</name>
<dbReference type="Proteomes" id="UP000244948">
    <property type="component" value="Unassembled WGS sequence"/>
</dbReference>
<dbReference type="InterPro" id="IPR051047">
    <property type="entry name" value="AccD/PCCB"/>
</dbReference>
<proteinExistence type="predicted"/>
<comment type="caution">
    <text evidence="2">The sequence shown here is derived from an EMBL/GenBank/DDBJ whole genome shotgun (WGS) entry which is preliminary data.</text>
</comment>
<dbReference type="PANTHER" id="PTHR43842">
    <property type="entry name" value="PROPIONYL-COA CARBOXYLASE BETA CHAIN"/>
    <property type="match status" value="1"/>
</dbReference>
<gene>
    <name evidence="2" type="ORF">DC082_04620</name>
</gene>
<dbReference type="AlphaFoldDB" id="A0A2U2ANN9"/>
<dbReference type="GO" id="GO:0016831">
    <property type="term" value="F:carboxy-lyase activity"/>
    <property type="evidence" value="ECO:0007669"/>
    <property type="project" value="InterPro"/>
</dbReference>
<dbReference type="GO" id="GO:0005975">
    <property type="term" value="P:carbohydrate metabolic process"/>
    <property type="evidence" value="ECO:0007669"/>
    <property type="project" value="InterPro"/>
</dbReference>
<evidence type="ECO:0000259" key="1">
    <source>
        <dbReference type="Pfam" id="PF01039"/>
    </source>
</evidence>
<dbReference type="NCBIfam" id="NF005530">
    <property type="entry name" value="PRK07189.1"/>
    <property type="match status" value="1"/>
</dbReference>
<accession>A0A2U2ANN9</accession>
<dbReference type="InterPro" id="IPR009648">
    <property type="entry name" value="Malonate_gamma"/>
</dbReference>
<dbReference type="SUPFAM" id="SSF52096">
    <property type="entry name" value="ClpP/crotonase"/>
    <property type="match status" value="2"/>
</dbReference>
<dbReference type="InterPro" id="IPR017556">
    <property type="entry name" value="Malonate_beta"/>
</dbReference>
<evidence type="ECO:0000313" key="2">
    <source>
        <dbReference type="EMBL" id="PWD84815.1"/>
    </source>
</evidence>
<sequence>MRNSFVELNGRERAIALLDEGSATEFLDPYDGIMSPYLVPQGIVPQSDDGVILMRGKLRGREALVISLEGHFQGGGIGEVGGAKISAALEMVLKENRAGKRIYPILILDTGGVRLQEANYGLLSISEIQNMIIALREHVPVIGLVPGLVGSFGGMSITSAVTSYLIATNRARVGLNGPEVIEQEAGVREFDSSDQSLIWDTIGVNQKAKTGLVDEVVTDDVATIIATIEKVIANPPNSYRSRQLDRFLKILDQIDFSQPLTPAAYVELYQQSLEEVKDYCFPLVTEREKPQSEGRGYHWFSQLTGLKNPHSEVPSVLAANVEQEGELRRYLAVVPNPENRFYRVRKGEVGLQEGLVLAKQIWDAIEADRNKEKKRPIIMVIDVPSQAYGYKEELIGIHLALAASVDAYASARQMGHPVIGLIVGNAISGAFLAHGLQSNRLIALDDKKINVQAMSKESAARVTLRTIEEIDAAAAKVPAIAYDIESFQKLGALYQLLEVSNADQPTEVDVALLLKATKEAIASLSPEERDLSFRYTNPQATTFGRVETNKVRARLEEVWQ</sequence>
<organism evidence="2 3">
    <name type="scientific">Ignatzschineria indica</name>
    <dbReference type="NCBI Taxonomy" id="472583"/>
    <lineage>
        <taxon>Bacteria</taxon>
        <taxon>Pseudomonadati</taxon>
        <taxon>Pseudomonadota</taxon>
        <taxon>Gammaproteobacteria</taxon>
        <taxon>Cardiobacteriales</taxon>
        <taxon>Ignatzschineriaceae</taxon>
        <taxon>Ignatzschineria</taxon>
    </lineage>
</organism>
<dbReference type="EMBL" id="QEWR01000002">
    <property type="protein sequence ID" value="PWD84815.1"/>
    <property type="molecule type" value="Genomic_DNA"/>
</dbReference>
<evidence type="ECO:0000313" key="3">
    <source>
        <dbReference type="Proteomes" id="UP000244948"/>
    </source>
</evidence>
<dbReference type="NCBIfam" id="TIGR03134">
    <property type="entry name" value="malonate_gamma"/>
    <property type="match status" value="1"/>
</dbReference>
<dbReference type="NCBIfam" id="TIGR03133">
    <property type="entry name" value="malonate_beta"/>
    <property type="match status" value="1"/>
</dbReference>
<dbReference type="Pfam" id="PF01039">
    <property type="entry name" value="Carboxyl_trans"/>
    <property type="match status" value="1"/>
</dbReference>
<dbReference type="InterPro" id="IPR029045">
    <property type="entry name" value="ClpP/crotonase-like_dom_sf"/>
</dbReference>
<dbReference type="Pfam" id="PF06833">
    <property type="entry name" value="MdcE"/>
    <property type="match status" value="1"/>
</dbReference>
<dbReference type="InterPro" id="IPR034733">
    <property type="entry name" value="AcCoA_carboxyl_beta"/>
</dbReference>
<dbReference type="PANTHER" id="PTHR43842:SF2">
    <property type="entry name" value="PROPIONYL-COA CARBOXYLASE BETA CHAIN, MITOCHONDRIAL"/>
    <property type="match status" value="1"/>
</dbReference>
<dbReference type="GO" id="GO:0004658">
    <property type="term" value="F:propionyl-CoA carboxylase activity"/>
    <property type="evidence" value="ECO:0007669"/>
    <property type="project" value="TreeGrafter"/>
</dbReference>
<feature type="domain" description="Acetyl-coenzyme A carboxylase carboxyl transferase subunit beta" evidence="1">
    <location>
        <begin position="12"/>
        <end position="239"/>
    </location>
</feature>
<reference evidence="2 3" key="1">
    <citation type="journal article" date="2018" name="Genome Announc.">
        <title>Ignatzschineria cameli sp. nov., isolated from necrotic foot tissue of dromedaries (Camelus dromedarius) and associated maggots (Wohlfahrtia species) in Dubai.</title>
        <authorList>
            <person name="Tsang C.C."/>
            <person name="Tang J.Y."/>
            <person name="Fong J.Y."/>
            <person name="Kinne J."/>
            <person name="Lee H.H."/>
            <person name="Joseph M."/>
            <person name="Jose S."/>
            <person name="Schuster R.K."/>
            <person name="Tang Y."/>
            <person name="Sivakumar S."/>
            <person name="Chen J.H."/>
            <person name="Teng J.L."/>
            <person name="Lau S.K."/>
            <person name="Wernery U."/>
            <person name="Woo P.C."/>
        </authorList>
    </citation>
    <scope>NUCLEOTIDE SEQUENCE [LARGE SCALE GENOMIC DNA]</scope>
    <source>
        <strain evidence="2 3">KCTC 22643</strain>
    </source>
</reference>
<protein>
    <submittedName>
        <fullName evidence="2">Biotin-independent malonate decarboxylase subunit beta</fullName>
    </submittedName>
</protein>
<dbReference type="Gene3D" id="3.90.226.10">
    <property type="entry name" value="2-enoyl-CoA Hydratase, Chain A, domain 1"/>
    <property type="match status" value="2"/>
</dbReference>
<keyword evidence="3" id="KW-1185">Reference proteome</keyword>
<dbReference type="RefSeq" id="WP_109235944.1">
    <property type="nucleotide sequence ID" value="NZ_BMXZ01000001.1"/>
</dbReference>